<feature type="transmembrane region" description="Helical" evidence="1">
    <location>
        <begin position="35"/>
        <end position="54"/>
    </location>
</feature>
<dbReference type="InterPro" id="IPR011004">
    <property type="entry name" value="Trimer_LpxA-like_sf"/>
</dbReference>
<dbReference type="Proteomes" id="UP001324634">
    <property type="component" value="Chromosome"/>
</dbReference>
<organism evidence="2 3">
    <name type="scientific">Peredibacter starrii</name>
    <dbReference type="NCBI Taxonomy" id="28202"/>
    <lineage>
        <taxon>Bacteria</taxon>
        <taxon>Pseudomonadati</taxon>
        <taxon>Bdellovibrionota</taxon>
        <taxon>Bacteriovoracia</taxon>
        <taxon>Bacteriovoracales</taxon>
        <taxon>Bacteriovoracaceae</taxon>
        <taxon>Peredibacter</taxon>
    </lineage>
</organism>
<protein>
    <submittedName>
        <fullName evidence="2">Uncharacterized protein</fullName>
    </submittedName>
</protein>
<dbReference type="Gene3D" id="2.160.10.10">
    <property type="entry name" value="Hexapeptide repeat proteins"/>
    <property type="match status" value="1"/>
</dbReference>
<gene>
    <name evidence="2" type="ORF">SOO65_09415</name>
</gene>
<evidence type="ECO:0000313" key="2">
    <source>
        <dbReference type="EMBL" id="WPU66968.1"/>
    </source>
</evidence>
<accession>A0AAX4HUV4</accession>
<keyword evidence="1" id="KW-0472">Membrane</keyword>
<feature type="transmembrane region" description="Helical" evidence="1">
    <location>
        <begin position="74"/>
        <end position="99"/>
    </location>
</feature>
<dbReference type="EMBL" id="CP139487">
    <property type="protein sequence ID" value="WPU66968.1"/>
    <property type="molecule type" value="Genomic_DNA"/>
</dbReference>
<dbReference type="RefSeq" id="WP_321399694.1">
    <property type="nucleotide sequence ID" value="NZ_CP139487.1"/>
</dbReference>
<name>A0AAX4HUV4_9BACT</name>
<keyword evidence="1" id="KW-1133">Transmembrane helix</keyword>
<reference evidence="2 3" key="1">
    <citation type="submission" date="2023-11" db="EMBL/GenBank/DDBJ databases">
        <title>Peredibacter starrii A3.12.</title>
        <authorList>
            <person name="Mitchell R.J."/>
        </authorList>
    </citation>
    <scope>NUCLEOTIDE SEQUENCE [LARGE SCALE GENOMIC DNA]</scope>
    <source>
        <strain evidence="2 3">A3.12</strain>
    </source>
</reference>
<keyword evidence="1" id="KW-0812">Transmembrane</keyword>
<evidence type="ECO:0000313" key="3">
    <source>
        <dbReference type="Proteomes" id="UP001324634"/>
    </source>
</evidence>
<dbReference type="AlphaFoldDB" id="A0AAX4HUV4"/>
<feature type="transmembrane region" description="Helical" evidence="1">
    <location>
        <begin position="134"/>
        <end position="153"/>
    </location>
</feature>
<dbReference type="SUPFAM" id="SSF51161">
    <property type="entry name" value="Trimeric LpxA-like enzymes"/>
    <property type="match status" value="1"/>
</dbReference>
<dbReference type="KEGG" id="psti:SOO65_09415"/>
<sequence length="252" mass="27832">MKNNERFDVLSTKSEKSGVSGVVESLLRRFRTVGFILLLSPIALIYVFCMGLAFSPGVMLFQWVQELTAHSHTILKGISLGFSMALGWVMYGLSIIFIVPTVNKLLPLKVAPLRASWFSLSVIPWYYHNALTYLVRYTFLDFITPTPLNILFFKMMGMKIGKGSMINTSNVSDPCLIEIGDYVTIGGSATMMAHYGMKGILIIDKLVIKDKATIGLKASLFGDVVVGEGATIKPNDVLLPKTRIPDREKDAA</sequence>
<evidence type="ECO:0000256" key="1">
    <source>
        <dbReference type="SAM" id="Phobius"/>
    </source>
</evidence>
<keyword evidence="3" id="KW-1185">Reference proteome</keyword>
<proteinExistence type="predicted"/>